<dbReference type="EMBL" id="JQFK01000022">
    <property type="protein sequence ID" value="KGK38224.1"/>
    <property type="molecule type" value="Genomic_DNA"/>
</dbReference>
<dbReference type="HOGENOM" id="CLU_1886051_0_0_1"/>
<feature type="compositionally biased region" description="Basic and acidic residues" evidence="1">
    <location>
        <begin position="1"/>
        <end position="14"/>
    </location>
</feature>
<feature type="region of interest" description="Disordered" evidence="1">
    <location>
        <begin position="1"/>
        <end position="108"/>
    </location>
</feature>
<accession>A0A099P1P5</accession>
<evidence type="ECO:0000313" key="2">
    <source>
        <dbReference type="EMBL" id="KGK38224.1"/>
    </source>
</evidence>
<gene>
    <name evidence="2" type="ORF">JL09_g2584</name>
</gene>
<feature type="compositionally biased region" description="Low complexity" evidence="1">
    <location>
        <begin position="21"/>
        <end position="35"/>
    </location>
</feature>
<sequence length="135" mass="15478">MSARYKEGGQRNDCENDSDSDASVGSSSSNSSSSSGERFIKKTVFKRPVKQASVVKEELADEEYRGYVKEDNGYTDKDKKHDNDNDNDNGNKSDNRNDNRNGGDTDEYLLWKERELRRLWRDRSERIEREGGLDG</sequence>
<feature type="compositionally biased region" description="Basic and acidic residues" evidence="1">
    <location>
        <begin position="55"/>
        <end position="108"/>
    </location>
</feature>
<comment type="caution">
    <text evidence="2">The sequence shown here is derived from an EMBL/GenBank/DDBJ whole genome shotgun (WGS) entry which is preliminary data.</text>
</comment>
<proteinExistence type="predicted"/>
<organism evidence="2 3">
    <name type="scientific">Pichia kudriavzevii</name>
    <name type="common">Yeast</name>
    <name type="synonym">Issatchenkia orientalis</name>
    <dbReference type="NCBI Taxonomy" id="4909"/>
    <lineage>
        <taxon>Eukaryota</taxon>
        <taxon>Fungi</taxon>
        <taxon>Dikarya</taxon>
        <taxon>Ascomycota</taxon>
        <taxon>Saccharomycotina</taxon>
        <taxon>Pichiomycetes</taxon>
        <taxon>Pichiales</taxon>
        <taxon>Pichiaceae</taxon>
        <taxon>Pichia</taxon>
    </lineage>
</organism>
<evidence type="ECO:0000256" key="1">
    <source>
        <dbReference type="SAM" id="MobiDB-lite"/>
    </source>
</evidence>
<protein>
    <submittedName>
        <fullName evidence="2">Uncharacterized protein</fullName>
    </submittedName>
</protein>
<dbReference type="AlphaFoldDB" id="A0A099P1P5"/>
<dbReference type="Proteomes" id="UP000029867">
    <property type="component" value="Unassembled WGS sequence"/>
</dbReference>
<evidence type="ECO:0000313" key="3">
    <source>
        <dbReference type="Proteomes" id="UP000029867"/>
    </source>
</evidence>
<reference evidence="3" key="1">
    <citation type="journal article" date="2014" name="Microb. Cell Fact.">
        <title>Exploiting Issatchenkia orientalis SD108 for succinic acid production.</title>
        <authorList>
            <person name="Xiao H."/>
            <person name="Shao Z."/>
            <person name="Jiang Y."/>
            <person name="Dole S."/>
            <person name="Zhao H."/>
        </authorList>
    </citation>
    <scope>NUCLEOTIDE SEQUENCE [LARGE SCALE GENOMIC DNA]</scope>
    <source>
        <strain evidence="3">SD108</strain>
    </source>
</reference>
<name>A0A099P1P5_PICKU</name>